<dbReference type="Proteomes" id="UP000192902">
    <property type="component" value="Chromosome"/>
</dbReference>
<dbReference type="InterPro" id="IPR007221">
    <property type="entry name" value="MreC"/>
</dbReference>
<dbReference type="EMBL" id="CP020867">
    <property type="protein sequence ID" value="ARJ57272.1"/>
    <property type="molecule type" value="Genomic_DNA"/>
</dbReference>
<dbReference type="KEGG" id="ccun:CCUN_1697"/>
<dbReference type="RefSeq" id="WP_027305537.1">
    <property type="nucleotide sequence ID" value="NZ_CP020867.1"/>
</dbReference>
<dbReference type="GO" id="GO:0005886">
    <property type="term" value="C:plasma membrane"/>
    <property type="evidence" value="ECO:0007669"/>
    <property type="project" value="TreeGrafter"/>
</dbReference>
<protein>
    <submittedName>
        <fullName evidence="2">Rod shape-determining protein MreC</fullName>
    </submittedName>
</protein>
<dbReference type="PANTHER" id="PTHR34138">
    <property type="entry name" value="CELL SHAPE-DETERMINING PROTEIN MREC"/>
    <property type="match status" value="1"/>
</dbReference>
<accession>A0A1W6BYX2</accession>
<sequence length="249" mass="28269">MKNKIVFILILAFLVVVSLHYGGLIKKNILFINDFIIGKLYDFKEFVGEKISEHFNQAEQIATLKEKNKELERNAILAITLSNELNRLLEDKNSTQYFPNISLARAMSYVQMNDYKKVWLDSIMHIPSGISGIIYKGYTAGIAVNKDGRTMAILQGDEQCSFSVYIGKDKFPGIIQGQNDKIMVKFIPKYAKIKVGDEILTSGLDNIFFAGIPVGVIDEVIDEEMYLNAKVKPYIEVNIPVYLYLVEHL</sequence>
<reference evidence="2 3" key="1">
    <citation type="submission" date="2017-04" db="EMBL/GenBank/DDBJ databases">
        <title>Complete genome sequence of the Campylobacter cuniculorum type strain LMG24588.</title>
        <authorList>
            <person name="Miller W.G."/>
            <person name="Yee E."/>
            <person name="Revez J."/>
            <person name="Bono J.L."/>
            <person name="Rossi M."/>
        </authorList>
    </citation>
    <scope>NUCLEOTIDE SEQUENCE [LARGE SCALE GENOMIC DNA]</scope>
    <source>
        <strain evidence="2 3">LMG 24588</strain>
    </source>
</reference>
<dbReference type="InterPro" id="IPR042175">
    <property type="entry name" value="Cell/Rod_MreC_2"/>
</dbReference>
<proteinExistence type="predicted"/>
<dbReference type="GO" id="GO:0008360">
    <property type="term" value="P:regulation of cell shape"/>
    <property type="evidence" value="ECO:0007669"/>
    <property type="project" value="InterPro"/>
</dbReference>
<gene>
    <name evidence="2" type="primary">mreC</name>
    <name evidence="2" type="ORF">CCUN_1697</name>
</gene>
<dbReference type="InterPro" id="IPR055342">
    <property type="entry name" value="MreC_beta-barrel_core"/>
</dbReference>
<dbReference type="NCBIfam" id="NF010507">
    <property type="entry name" value="PRK13922.10-6"/>
    <property type="match status" value="1"/>
</dbReference>
<dbReference type="OrthoDB" id="5372414at2"/>
<organism evidence="2 3">
    <name type="scientific">Campylobacter cuniculorum DSM 23162 = LMG 24588</name>
    <dbReference type="NCBI Taxonomy" id="1121267"/>
    <lineage>
        <taxon>Bacteria</taxon>
        <taxon>Pseudomonadati</taxon>
        <taxon>Campylobacterota</taxon>
        <taxon>Epsilonproteobacteria</taxon>
        <taxon>Campylobacterales</taxon>
        <taxon>Campylobacteraceae</taxon>
        <taxon>Campylobacter</taxon>
    </lineage>
</organism>
<evidence type="ECO:0000313" key="3">
    <source>
        <dbReference type="Proteomes" id="UP000192902"/>
    </source>
</evidence>
<feature type="domain" description="Rod shape-determining protein MreC beta-barrel core" evidence="1">
    <location>
        <begin position="157"/>
        <end position="244"/>
    </location>
</feature>
<dbReference type="Pfam" id="PF04085">
    <property type="entry name" value="MreC"/>
    <property type="match status" value="1"/>
</dbReference>
<name>A0A1W6BYX2_9BACT</name>
<evidence type="ECO:0000259" key="1">
    <source>
        <dbReference type="Pfam" id="PF04085"/>
    </source>
</evidence>
<dbReference type="AlphaFoldDB" id="A0A1W6BYX2"/>
<dbReference type="eggNOG" id="COG1792">
    <property type="taxonomic scope" value="Bacteria"/>
</dbReference>
<dbReference type="STRING" id="1121267.CCUN_1697"/>
<dbReference type="PANTHER" id="PTHR34138:SF1">
    <property type="entry name" value="CELL SHAPE-DETERMINING PROTEIN MREC"/>
    <property type="match status" value="1"/>
</dbReference>
<dbReference type="Gene3D" id="2.40.10.350">
    <property type="entry name" value="Rod shape-determining protein MreC, domain 2"/>
    <property type="match status" value="1"/>
</dbReference>
<evidence type="ECO:0000313" key="2">
    <source>
        <dbReference type="EMBL" id="ARJ57272.1"/>
    </source>
</evidence>